<comment type="caution">
    <text evidence="2">The sequence shown here is derived from an EMBL/GenBank/DDBJ whole genome shotgun (WGS) entry which is preliminary data.</text>
</comment>
<organism evidence="2 3">
    <name type="scientific">Syncephalastrum racemosum</name>
    <name type="common">Filamentous fungus</name>
    <dbReference type="NCBI Taxonomy" id="13706"/>
    <lineage>
        <taxon>Eukaryota</taxon>
        <taxon>Fungi</taxon>
        <taxon>Fungi incertae sedis</taxon>
        <taxon>Mucoromycota</taxon>
        <taxon>Mucoromycotina</taxon>
        <taxon>Mucoromycetes</taxon>
        <taxon>Mucorales</taxon>
        <taxon>Syncephalastraceae</taxon>
        <taxon>Syncephalastrum</taxon>
    </lineage>
</organism>
<dbReference type="OrthoDB" id="2289094at2759"/>
<dbReference type="InParanoid" id="A0A1X2HJG7"/>
<feature type="region of interest" description="Disordered" evidence="1">
    <location>
        <begin position="1"/>
        <end position="20"/>
    </location>
</feature>
<feature type="region of interest" description="Disordered" evidence="1">
    <location>
        <begin position="308"/>
        <end position="328"/>
    </location>
</feature>
<feature type="compositionally biased region" description="Basic and acidic residues" evidence="1">
    <location>
        <begin position="174"/>
        <end position="188"/>
    </location>
</feature>
<evidence type="ECO:0000256" key="1">
    <source>
        <dbReference type="SAM" id="MobiDB-lite"/>
    </source>
</evidence>
<dbReference type="Proteomes" id="UP000242180">
    <property type="component" value="Unassembled WGS sequence"/>
</dbReference>
<protein>
    <submittedName>
        <fullName evidence="2">Uncharacterized protein</fullName>
    </submittedName>
</protein>
<feature type="region of interest" description="Disordered" evidence="1">
    <location>
        <begin position="163"/>
        <end position="214"/>
    </location>
</feature>
<feature type="compositionally biased region" description="Polar residues" evidence="1">
    <location>
        <begin position="163"/>
        <end position="172"/>
    </location>
</feature>
<keyword evidence="3" id="KW-1185">Reference proteome</keyword>
<reference evidence="2 3" key="1">
    <citation type="submission" date="2016-07" db="EMBL/GenBank/DDBJ databases">
        <title>Pervasive Adenine N6-methylation of Active Genes in Fungi.</title>
        <authorList>
            <consortium name="DOE Joint Genome Institute"/>
            <person name="Mondo S.J."/>
            <person name="Dannebaum R.O."/>
            <person name="Kuo R.C."/>
            <person name="Labutti K."/>
            <person name="Haridas S."/>
            <person name="Kuo A."/>
            <person name="Salamov A."/>
            <person name="Ahrendt S.R."/>
            <person name="Lipzen A."/>
            <person name="Sullivan W."/>
            <person name="Andreopoulos W.B."/>
            <person name="Clum A."/>
            <person name="Lindquist E."/>
            <person name="Daum C."/>
            <person name="Ramamoorthy G.K."/>
            <person name="Gryganskyi A."/>
            <person name="Culley D."/>
            <person name="Magnuson J.K."/>
            <person name="James T.Y."/>
            <person name="O'Malley M.A."/>
            <person name="Stajich J.E."/>
            <person name="Spatafora J.W."/>
            <person name="Visel A."/>
            <person name="Grigoriev I.V."/>
        </authorList>
    </citation>
    <scope>NUCLEOTIDE SEQUENCE [LARGE SCALE GENOMIC DNA]</scope>
    <source>
        <strain evidence="2 3">NRRL 2496</strain>
    </source>
</reference>
<evidence type="ECO:0000313" key="3">
    <source>
        <dbReference type="Proteomes" id="UP000242180"/>
    </source>
</evidence>
<name>A0A1X2HJG7_SYNRA</name>
<dbReference type="EMBL" id="MCGN01000003">
    <property type="protein sequence ID" value="ORY99244.1"/>
    <property type="molecule type" value="Genomic_DNA"/>
</dbReference>
<dbReference type="STRING" id="13706.A0A1X2HJG7"/>
<dbReference type="AlphaFoldDB" id="A0A1X2HJG7"/>
<sequence length="328" mass="37884">MTLVDQHQMTVQKREDEPQALRAEHEVLQIQSKAAHEEEKGALQEQVTADTQAKIDSAWTQLTVDHAEEKKQQAAEHAQAVPVLEEAKTDLQKQLDVYLAENAKWQTRSETLRAERETRTLDVPETSKEDNTRAMQEQVDAHAAALKEQETVTEALRAKNAKSMQELQSLRPLQSKEEELAKDKEIRGNRGAPNGDARQEQHHDGICHTNTPHQKKLKVLHETQQKMPEIKDRKLEDFSYCLHTVKSARTKDFGAQQQKLAGLEEKLAGWKKKSRARRSRYAMFENEAQGYETKLKARALRLEQLHEENEQLKRETEQIQHENTQMLR</sequence>
<gene>
    <name evidence="2" type="ORF">BCR43DRAFT_513380</name>
</gene>
<dbReference type="OMA" id="LERMHTH"/>
<accession>A0A1X2HJG7</accession>
<proteinExistence type="predicted"/>
<feature type="compositionally biased region" description="Polar residues" evidence="1">
    <location>
        <begin position="1"/>
        <end position="11"/>
    </location>
</feature>
<evidence type="ECO:0000313" key="2">
    <source>
        <dbReference type="EMBL" id="ORY99244.1"/>
    </source>
</evidence>
<feature type="compositionally biased region" description="Basic and acidic residues" evidence="1">
    <location>
        <begin position="308"/>
        <end position="320"/>
    </location>
</feature>
<feature type="compositionally biased region" description="Basic and acidic residues" evidence="1">
    <location>
        <begin position="197"/>
        <end position="206"/>
    </location>
</feature>